<evidence type="ECO:0000313" key="2">
    <source>
        <dbReference type="EMBL" id="KAK9685926.1"/>
    </source>
</evidence>
<dbReference type="Proteomes" id="UP001458880">
    <property type="component" value="Unassembled WGS sequence"/>
</dbReference>
<organism evidence="2 3">
    <name type="scientific">Popillia japonica</name>
    <name type="common">Japanese beetle</name>
    <dbReference type="NCBI Taxonomy" id="7064"/>
    <lineage>
        <taxon>Eukaryota</taxon>
        <taxon>Metazoa</taxon>
        <taxon>Ecdysozoa</taxon>
        <taxon>Arthropoda</taxon>
        <taxon>Hexapoda</taxon>
        <taxon>Insecta</taxon>
        <taxon>Pterygota</taxon>
        <taxon>Neoptera</taxon>
        <taxon>Endopterygota</taxon>
        <taxon>Coleoptera</taxon>
        <taxon>Polyphaga</taxon>
        <taxon>Scarabaeiformia</taxon>
        <taxon>Scarabaeidae</taxon>
        <taxon>Rutelinae</taxon>
        <taxon>Popillia</taxon>
    </lineage>
</organism>
<accession>A0AAW1IAE6</accession>
<proteinExistence type="predicted"/>
<reference evidence="2 3" key="1">
    <citation type="journal article" date="2024" name="BMC Genomics">
        <title>De novo assembly and annotation of Popillia japonica's genome with initial clues to its potential as an invasive pest.</title>
        <authorList>
            <person name="Cucini C."/>
            <person name="Boschi S."/>
            <person name="Funari R."/>
            <person name="Cardaioli E."/>
            <person name="Iannotti N."/>
            <person name="Marturano G."/>
            <person name="Paoli F."/>
            <person name="Bruttini M."/>
            <person name="Carapelli A."/>
            <person name="Frati F."/>
            <person name="Nardi F."/>
        </authorList>
    </citation>
    <scope>NUCLEOTIDE SEQUENCE [LARGE SCALE GENOMIC DNA]</scope>
    <source>
        <strain evidence="2">DMR45628</strain>
    </source>
</reference>
<dbReference type="AlphaFoldDB" id="A0AAW1IAE6"/>
<keyword evidence="3" id="KW-1185">Reference proteome</keyword>
<feature type="region of interest" description="Disordered" evidence="1">
    <location>
        <begin position="75"/>
        <end position="119"/>
    </location>
</feature>
<sequence length="201" mass="23729">MVNTRTIQSDYKMLNIDNYSEYLCNLKVDDLVYQENNTNGNYHLVPNVPLNLMPPPPHNIANNNFTIHHYNRRGSWKSRGEVRSNSPNGSESDESCRSYVSHESPAETKRPNQNFNKESSSLVTNTFLYNNNRYNNNNARYTNNRHSNKSTNVFYNTQYQSNAQYQNNHKTRYLTSNTQQRRESNKRPLNIYKRVYGLMER</sequence>
<gene>
    <name evidence="2" type="ORF">QE152_g37577</name>
</gene>
<evidence type="ECO:0000313" key="3">
    <source>
        <dbReference type="Proteomes" id="UP001458880"/>
    </source>
</evidence>
<protein>
    <submittedName>
        <fullName evidence="2">Uncharacterized protein</fullName>
    </submittedName>
</protein>
<comment type="caution">
    <text evidence="2">The sequence shown here is derived from an EMBL/GenBank/DDBJ whole genome shotgun (WGS) entry which is preliminary data.</text>
</comment>
<evidence type="ECO:0000256" key="1">
    <source>
        <dbReference type="SAM" id="MobiDB-lite"/>
    </source>
</evidence>
<dbReference type="EMBL" id="JASPKY010000738">
    <property type="protein sequence ID" value="KAK9685926.1"/>
    <property type="molecule type" value="Genomic_DNA"/>
</dbReference>
<name>A0AAW1IAE6_POPJA</name>